<evidence type="ECO:0008006" key="5">
    <source>
        <dbReference type="Google" id="ProtNLM"/>
    </source>
</evidence>
<dbReference type="Proteomes" id="UP000030699">
    <property type="component" value="Unassembled WGS sequence"/>
</dbReference>
<feature type="region of interest" description="Disordered" evidence="1">
    <location>
        <begin position="158"/>
        <end position="180"/>
    </location>
</feature>
<feature type="transmembrane region" description="Helical" evidence="2">
    <location>
        <begin position="12"/>
        <end position="34"/>
    </location>
</feature>
<organism evidence="3 4">
    <name type="scientific">Plasmodium falciparum MaliPS096_E11</name>
    <dbReference type="NCBI Taxonomy" id="1036727"/>
    <lineage>
        <taxon>Eukaryota</taxon>
        <taxon>Sar</taxon>
        <taxon>Alveolata</taxon>
        <taxon>Apicomplexa</taxon>
        <taxon>Aconoidasida</taxon>
        <taxon>Haemosporida</taxon>
        <taxon>Plasmodiidae</taxon>
        <taxon>Plasmodium</taxon>
        <taxon>Plasmodium (Laverania)</taxon>
    </lineage>
</organism>
<feature type="transmembrane region" description="Helical" evidence="2">
    <location>
        <begin position="256"/>
        <end position="273"/>
    </location>
</feature>
<keyword evidence="2" id="KW-0472">Membrane</keyword>
<dbReference type="EMBL" id="KI925509">
    <property type="protein sequence ID" value="ETW50759.1"/>
    <property type="molecule type" value="Genomic_DNA"/>
</dbReference>
<keyword evidence="2" id="KW-0812">Transmembrane</keyword>
<dbReference type="AlphaFoldDB" id="A0A024WU60"/>
<dbReference type="OrthoDB" id="45840at2759"/>
<feature type="transmembrane region" description="Helical" evidence="2">
    <location>
        <begin position="79"/>
        <end position="97"/>
    </location>
</feature>
<feature type="transmembrane region" description="Helical" evidence="2">
    <location>
        <begin position="54"/>
        <end position="72"/>
    </location>
</feature>
<protein>
    <recommendedName>
        <fullName evidence="5">MerC domain-containing protein</fullName>
    </recommendedName>
</protein>
<gene>
    <name evidence="3" type="ORF">PFMALIP_01207</name>
</gene>
<name>A0A024WU60_PLAFA</name>
<reference evidence="3 4" key="2">
    <citation type="submission" date="2013-02" db="EMBL/GenBank/DDBJ databases">
        <title>The Genome Sequence of Plasmodium falciparum MaliPS096_E11.</title>
        <authorList>
            <consortium name="The Broad Institute Genome Sequencing Platform"/>
            <consortium name="The Broad Institute Genome Sequencing Center for Infectious Disease"/>
            <person name="Neafsey D."/>
            <person name="Cheeseman I."/>
            <person name="Volkman S."/>
            <person name="Adams J."/>
            <person name="Walker B."/>
            <person name="Young S.K."/>
            <person name="Zeng Q."/>
            <person name="Gargeya S."/>
            <person name="Fitzgerald M."/>
            <person name="Haas B."/>
            <person name="Abouelleil A."/>
            <person name="Alvarado L."/>
            <person name="Arachchi H.M."/>
            <person name="Berlin A.M."/>
            <person name="Chapman S.B."/>
            <person name="Dewar J."/>
            <person name="Goldberg J."/>
            <person name="Griggs A."/>
            <person name="Gujja S."/>
            <person name="Hansen M."/>
            <person name="Howarth C."/>
            <person name="Imamovic A."/>
            <person name="Larimer J."/>
            <person name="McCowan C."/>
            <person name="Murphy C."/>
            <person name="Neiman D."/>
            <person name="Pearson M."/>
            <person name="Priest M."/>
            <person name="Roberts A."/>
            <person name="Saif S."/>
            <person name="Shea T."/>
            <person name="Sisk P."/>
            <person name="Sykes S."/>
            <person name="Wortman J."/>
            <person name="Nusbaum C."/>
            <person name="Birren B."/>
        </authorList>
    </citation>
    <scope>NUCLEOTIDE SEQUENCE [LARGE SCALE GENOMIC DNA]</scope>
    <source>
        <strain evidence="3 4">MaliPS096_E11</strain>
    </source>
</reference>
<feature type="transmembrane region" description="Helical" evidence="2">
    <location>
        <begin position="224"/>
        <end position="244"/>
    </location>
</feature>
<feature type="transmembrane region" description="Helical" evidence="2">
    <location>
        <begin position="109"/>
        <end position="128"/>
    </location>
</feature>
<evidence type="ECO:0000256" key="1">
    <source>
        <dbReference type="SAM" id="MobiDB-lite"/>
    </source>
</evidence>
<feature type="transmembrane region" description="Helical" evidence="2">
    <location>
        <begin position="199"/>
        <end position="218"/>
    </location>
</feature>
<accession>A0A024WU60</accession>
<keyword evidence="2" id="KW-1133">Transmembrane helix</keyword>
<reference evidence="3 4" key="1">
    <citation type="submission" date="2013-02" db="EMBL/GenBank/DDBJ databases">
        <title>The Genome Annotation of Plasmodium falciparum MaliPS096_E11.</title>
        <authorList>
            <consortium name="The Broad Institute Genome Sequencing Platform"/>
            <consortium name="The Broad Institute Genome Sequencing Center for Infectious Disease"/>
            <person name="Neafsey D."/>
            <person name="Hoffman S."/>
            <person name="Volkman S."/>
            <person name="Rosenthal P."/>
            <person name="Walker B."/>
            <person name="Young S.K."/>
            <person name="Zeng Q."/>
            <person name="Gargeya S."/>
            <person name="Fitzgerald M."/>
            <person name="Haas B."/>
            <person name="Abouelleil A."/>
            <person name="Allen A.W."/>
            <person name="Alvarado L."/>
            <person name="Arachchi H.M."/>
            <person name="Berlin A.M."/>
            <person name="Chapman S.B."/>
            <person name="Gainer-Dewar J."/>
            <person name="Goldberg J."/>
            <person name="Griggs A."/>
            <person name="Gujja S."/>
            <person name="Hansen M."/>
            <person name="Howarth C."/>
            <person name="Imamovic A."/>
            <person name="Ireland A."/>
            <person name="Larimer J."/>
            <person name="McCowan C."/>
            <person name="Murphy C."/>
            <person name="Pearson M."/>
            <person name="Poon T.W."/>
            <person name="Priest M."/>
            <person name="Roberts A."/>
            <person name="Saif S."/>
            <person name="Shea T."/>
            <person name="Sisk P."/>
            <person name="Sykes S."/>
            <person name="Wortman J."/>
            <person name="Nusbaum C."/>
            <person name="Birren B."/>
        </authorList>
    </citation>
    <scope>NUCLEOTIDE SEQUENCE [LARGE SCALE GENOMIC DNA]</scope>
    <source>
        <strain evidence="3 4">MaliPS096_E11</strain>
    </source>
</reference>
<evidence type="ECO:0000256" key="2">
    <source>
        <dbReference type="SAM" id="Phobius"/>
    </source>
</evidence>
<proteinExistence type="predicted"/>
<feature type="compositionally biased region" description="Basic and acidic residues" evidence="1">
    <location>
        <begin position="306"/>
        <end position="318"/>
    </location>
</feature>
<sequence length="349" mass="40234">MIKIRNISLNRISSIASIICLLDCIIIPIVMFTLSVFNIFNSKLAHLHEISDILALYIMTPICSLCILFNFIQLNNVLLLTWGIFSVILFVISHGHFNIGPKCNELLEKYHVFISILSIILLLSNNYTSQKMIKKRNLDHCCSIKRFGKNANNSSFTNHHSSEHACNEDHHDHHNRTISASSNNGNKYYMNYDKNERELLALYIMTPICSLCILFNFIQLNNVLLLTWGIFSVILFVISHGHFNIGPKCNELLEKYHVFISILSIILLLSNNYTSQKMIKKRNLDHCCSIKRFGKNANNSSFTNHHSSEHACNEDHHDHHNRTISASSNNGNKYYMNYDKNERELVSFL</sequence>
<feature type="region of interest" description="Disordered" evidence="1">
    <location>
        <begin position="304"/>
        <end position="328"/>
    </location>
</feature>
<evidence type="ECO:0000313" key="4">
    <source>
        <dbReference type="Proteomes" id="UP000030699"/>
    </source>
</evidence>
<evidence type="ECO:0000313" key="3">
    <source>
        <dbReference type="EMBL" id="ETW50759.1"/>
    </source>
</evidence>
<feature type="compositionally biased region" description="Basic and acidic residues" evidence="1">
    <location>
        <begin position="160"/>
        <end position="172"/>
    </location>
</feature>